<evidence type="ECO:0000256" key="1">
    <source>
        <dbReference type="SAM" id="Phobius"/>
    </source>
</evidence>
<feature type="transmembrane region" description="Helical" evidence="1">
    <location>
        <begin position="69"/>
        <end position="86"/>
    </location>
</feature>
<reference evidence="3 4" key="1">
    <citation type="journal article" date="2019" name="Genome Biol. Evol.">
        <title>Nanopore Sequencing Significantly Improves Genome Assembly of the Protozoan Parasite Trypanosoma cruzi.</title>
        <authorList>
            <person name="Diaz-Viraque F."/>
            <person name="Pita S."/>
            <person name="Greif G."/>
            <person name="de Souza R.C.M."/>
            <person name="Iraola G."/>
            <person name="Robello C."/>
        </authorList>
    </citation>
    <scope>NUCLEOTIDE SEQUENCE [LARGE SCALE GENOMIC DNA]</scope>
    <source>
        <strain evidence="3 4">Berenice</strain>
    </source>
</reference>
<keyword evidence="1" id="KW-1133">Transmembrane helix</keyword>
<dbReference type="AlphaFoldDB" id="A0A7J6XYH0"/>
<keyword evidence="1" id="KW-0812">Transmembrane</keyword>
<sequence>MIYRPHTHTHTHTHTFFLSLSLSLWHCVCLSVAYRPSCISGATLLLSLVGGREGKTFVNNVFTSCRPSMMMMIIIVVGFAAGMNGISREFPVAWIAGGWCPALFSPPRIPTLHVCRPPHGVYLFLSSFFFFLLRTFPLRLSWRFCVRVCVAGRRDAQPTREKGLCGLCMQACRQFLRHRIKRGGHTAWVCEVSLAEMSKQGEGIFSEGDTTALRPPFSSAPVARRLTTTEEAVRRISLFYSPHTYAYGLLSALVLFDEAKRRGLLDPKVDAGKFFVHPMALVRHPEMFSQFFGPERAQFFSAMLQQLLAVHDAEYSSVVRVCRSQGVDATRWIPFLRGLCLCVIAGDPILSEASFVIEDLILNGVLHDGLSVPGDYNDRGVSVADMLMEAAVELGSARLSEFSLSVYRQFLPETPYAVSKRLALCITRGERRHLDWNLRCLPRKPRGRSRLKR</sequence>
<dbReference type="Proteomes" id="UP000583944">
    <property type="component" value="Unassembled WGS sequence"/>
</dbReference>
<dbReference type="VEuPathDB" id="TriTrypDB:ECC02_007495"/>
<organism evidence="3 4">
    <name type="scientific">Trypanosoma cruzi</name>
    <dbReference type="NCBI Taxonomy" id="5693"/>
    <lineage>
        <taxon>Eukaryota</taxon>
        <taxon>Discoba</taxon>
        <taxon>Euglenozoa</taxon>
        <taxon>Kinetoplastea</taxon>
        <taxon>Metakinetoplastina</taxon>
        <taxon>Trypanosomatida</taxon>
        <taxon>Trypanosomatidae</taxon>
        <taxon>Trypanosoma</taxon>
        <taxon>Schizotrypanum</taxon>
    </lineage>
</organism>
<accession>A0A7J6XYH0</accession>
<evidence type="ECO:0000256" key="2">
    <source>
        <dbReference type="SAM" id="SignalP"/>
    </source>
</evidence>
<feature type="transmembrane region" description="Helical" evidence="1">
    <location>
        <begin position="92"/>
        <end position="109"/>
    </location>
</feature>
<keyword evidence="1" id="KW-0472">Membrane</keyword>
<feature type="transmembrane region" description="Helical" evidence="1">
    <location>
        <begin position="121"/>
        <end position="142"/>
    </location>
</feature>
<feature type="signal peptide" evidence="2">
    <location>
        <begin position="1"/>
        <end position="33"/>
    </location>
</feature>
<evidence type="ECO:0000313" key="3">
    <source>
        <dbReference type="EMBL" id="KAF5219554.1"/>
    </source>
</evidence>
<protein>
    <submittedName>
        <fullName evidence="3">Uncharacterized protein</fullName>
    </submittedName>
</protein>
<keyword evidence="2" id="KW-0732">Signal</keyword>
<dbReference type="VEuPathDB" id="TriTrypDB:BCY84_07026"/>
<feature type="chain" id="PRO_5029667121" evidence="2">
    <location>
        <begin position="34"/>
        <end position="453"/>
    </location>
</feature>
<proteinExistence type="predicted"/>
<evidence type="ECO:0000313" key="4">
    <source>
        <dbReference type="Proteomes" id="UP000583944"/>
    </source>
</evidence>
<gene>
    <name evidence="3" type="ORF">ECC02_007495</name>
</gene>
<dbReference type="EMBL" id="JABDHM010000068">
    <property type="protein sequence ID" value="KAF5219554.1"/>
    <property type="molecule type" value="Genomic_DNA"/>
</dbReference>
<comment type="caution">
    <text evidence="3">The sequence shown here is derived from an EMBL/GenBank/DDBJ whole genome shotgun (WGS) entry which is preliminary data.</text>
</comment>
<name>A0A7J6XYH0_TRYCR</name>